<feature type="chain" id="PRO_5030031970" evidence="1">
    <location>
        <begin position="27"/>
        <end position="83"/>
    </location>
</feature>
<organism evidence="2 3">
    <name type="scientific">Bradyrhizobium lablabi</name>
    <dbReference type="NCBI Taxonomy" id="722472"/>
    <lineage>
        <taxon>Bacteria</taxon>
        <taxon>Pseudomonadati</taxon>
        <taxon>Pseudomonadota</taxon>
        <taxon>Alphaproteobacteria</taxon>
        <taxon>Hyphomicrobiales</taxon>
        <taxon>Nitrobacteraceae</taxon>
        <taxon>Bradyrhizobium</taxon>
    </lineage>
</organism>
<evidence type="ECO:0000313" key="3">
    <source>
        <dbReference type="Proteomes" id="UP000183208"/>
    </source>
</evidence>
<sequence length="83" mass="8530">MSVRSTIVLLSAVALPLFAVPSVANAQYTGALGRCVTQNPGPTGKACCLKSYTGYVSNSDTGRLAYEVQMCVDAGSKGGAKKK</sequence>
<evidence type="ECO:0000256" key="1">
    <source>
        <dbReference type="SAM" id="SignalP"/>
    </source>
</evidence>
<feature type="signal peptide" evidence="1">
    <location>
        <begin position="1"/>
        <end position="26"/>
    </location>
</feature>
<name>A0A1M7HC76_9BRAD</name>
<dbReference type="AlphaFoldDB" id="A0A1M7HC76"/>
<gene>
    <name evidence="2" type="ORF">SAMN05444171_6943</name>
</gene>
<dbReference type="EMBL" id="FNTI01000001">
    <property type="protein sequence ID" value="SEE29713.1"/>
    <property type="molecule type" value="Genomic_DNA"/>
</dbReference>
<accession>A0A1M7HC76</accession>
<reference evidence="2 3" key="1">
    <citation type="submission" date="2016-10" db="EMBL/GenBank/DDBJ databases">
        <authorList>
            <person name="de Groot N.N."/>
        </authorList>
    </citation>
    <scope>NUCLEOTIDE SEQUENCE [LARGE SCALE GENOMIC DNA]</scope>
    <source>
        <strain evidence="2 3">GAS522</strain>
    </source>
</reference>
<evidence type="ECO:0000313" key="2">
    <source>
        <dbReference type="EMBL" id="SEE29713.1"/>
    </source>
</evidence>
<proteinExistence type="predicted"/>
<dbReference type="Proteomes" id="UP000183208">
    <property type="component" value="Unassembled WGS sequence"/>
</dbReference>
<protein>
    <submittedName>
        <fullName evidence="2">Uncharacterized protein</fullName>
    </submittedName>
</protein>
<keyword evidence="1" id="KW-0732">Signal</keyword>